<dbReference type="GO" id="GO:0002143">
    <property type="term" value="P:tRNA wobble position uridine thiolation"/>
    <property type="evidence" value="ECO:0007669"/>
    <property type="project" value="InterPro"/>
</dbReference>
<dbReference type="Pfam" id="PF01206">
    <property type="entry name" value="TusA"/>
    <property type="match status" value="1"/>
</dbReference>
<feature type="active site" description="Cysteine persulfide intermediate" evidence="3">
    <location>
        <position position="47"/>
    </location>
</feature>
<dbReference type="SUPFAM" id="SSF64307">
    <property type="entry name" value="SirA-like"/>
    <property type="match status" value="1"/>
</dbReference>
<comment type="caution">
    <text evidence="5">The sequence shown here is derived from an EMBL/GenBank/DDBJ whole genome shotgun (WGS) entry which is preliminary data.</text>
</comment>
<dbReference type="InterPro" id="IPR022931">
    <property type="entry name" value="Sulphur_carrier_TusA"/>
</dbReference>
<dbReference type="EMBL" id="JACFXU010000013">
    <property type="protein sequence ID" value="MBA6412396.1"/>
    <property type="molecule type" value="Genomic_DNA"/>
</dbReference>
<evidence type="ECO:0000256" key="2">
    <source>
        <dbReference type="ARBA" id="ARBA00022490"/>
    </source>
</evidence>
<sequence length="111" mass="12589">MPIPSTGICWIRSRLDSFLPLKNGRGSTTVTDLPKADHLLDVKGLFCPEPVMMLHNKIRDIDSGQVLEVLATDPATLRDIPKFCTFLGHELLHHCEEDGSYRYWLRKQAAE</sequence>
<dbReference type="HAMAP" id="MF_00413">
    <property type="entry name" value="Thiourid_synth_A"/>
    <property type="match status" value="1"/>
</dbReference>
<dbReference type="PANTHER" id="PTHR33279">
    <property type="entry name" value="SULFUR CARRIER PROTEIN YEDF-RELATED"/>
    <property type="match status" value="1"/>
</dbReference>
<dbReference type="InterPro" id="IPR001455">
    <property type="entry name" value="TusA-like"/>
</dbReference>
<dbReference type="PANTHER" id="PTHR33279:SF2">
    <property type="entry name" value="SULFUR CARRIER PROTEIN TUSA"/>
    <property type="match status" value="1"/>
</dbReference>
<protein>
    <recommendedName>
        <fullName evidence="3">Sulfur carrier protein TusA</fullName>
    </recommendedName>
</protein>
<dbReference type="CDD" id="cd03423">
    <property type="entry name" value="SirA"/>
    <property type="match status" value="1"/>
</dbReference>
<evidence type="ECO:0000256" key="1">
    <source>
        <dbReference type="ARBA" id="ARBA00008984"/>
    </source>
</evidence>
<dbReference type="Gene3D" id="3.30.110.40">
    <property type="entry name" value="TusA-like domain"/>
    <property type="match status" value="1"/>
</dbReference>
<accession>A0A7W2TUW0</accession>
<comment type="subcellular location">
    <subcellularLocation>
        <location evidence="3">Cytoplasm</location>
    </subcellularLocation>
</comment>
<organism evidence="5 6">
    <name type="scientific">Sediminihaliea albiluteola</name>
    <dbReference type="NCBI Taxonomy" id="2758564"/>
    <lineage>
        <taxon>Bacteria</taxon>
        <taxon>Pseudomonadati</taxon>
        <taxon>Pseudomonadota</taxon>
        <taxon>Gammaproteobacteria</taxon>
        <taxon>Cellvibrionales</taxon>
        <taxon>Halieaceae</taxon>
        <taxon>Sediminihaliea</taxon>
    </lineage>
</organism>
<evidence type="ECO:0000256" key="3">
    <source>
        <dbReference type="HAMAP-Rule" id="MF_00413"/>
    </source>
</evidence>
<dbReference type="GO" id="GO:0016740">
    <property type="term" value="F:transferase activity"/>
    <property type="evidence" value="ECO:0007669"/>
    <property type="project" value="UniProtKB-KW"/>
</dbReference>
<comment type="similarity">
    <text evidence="1 3">Belongs to the sulfur carrier protein TusA family.</text>
</comment>
<dbReference type="Proteomes" id="UP000539350">
    <property type="component" value="Unassembled WGS sequence"/>
</dbReference>
<dbReference type="GO" id="GO:0005737">
    <property type="term" value="C:cytoplasm"/>
    <property type="evidence" value="ECO:0007669"/>
    <property type="project" value="UniProtKB-SubCell"/>
</dbReference>
<dbReference type="InterPro" id="IPR036868">
    <property type="entry name" value="TusA-like_sf"/>
</dbReference>
<keyword evidence="6" id="KW-1185">Reference proteome</keyword>
<name>A0A7W2TUW0_9GAMM</name>
<gene>
    <name evidence="3 5" type="primary">tusA</name>
    <name evidence="5" type="ORF">H2508_04665</name>
</gene>
<evidence type="ECO:0000313" key="5">
    <source>
        <dbReference type="EMBL" id="MBA6412396.1"/>
    </source>
</evidence>
<keyword evidence="2 3" id="KW-0963">Cytoplasm</keyword>
<dbReference type="PROSITE" id="PS01148">
    <property type="entry name" value="UPF0033"/>
    <property type="match status" value="1"/>
</dbReference>
<dbReference type="GO" id="GO:0097163">
    <property type="term" value="F:sulfur carrier activity"/>
    <property type="evidence" value="ECO:0007669"/>
    <property type="project" value="UniProtKB-UniRule"/>
</dbReference>
<evidence type="ECO:0000259" key="4">
    <source>
        <dbReference type="PROSITE" id="PS01148"/>
    </source>
</evidence>
<dbReference type="NCBIfam" id="NF001423">
    <property type="entry name" value="PRK00299.1"/>
    <property type="match status" value="1"/>
</dbReference>
<reference evidence="5 6" key="1">
    <citation type="submission" date="2020-07" db="EMBL/GenBank/DDBJ databases">
        <title>Halieaceae bacterium, F7430, whole genome shotgun sequencing project.</title>
        <authorList>
            <person name="Jiang S."/>
            <person name="Liu Z.W."/>
            <person name="Du Z.J."/>
        </authorList>
    </citation>
    <scope>NUCLEOTIDE SEQUENCE [LARGE SCALE GENOMIC DNA]</scope>
    <source>
        <strain evidence="5 6">F7430</strain>
    </source>
</reference>
<keyword evidence="5" id="KW-0808">Transferase</keyword>
<proteinExistence type="inferred from homology"/>
<feature type="domain" description="UPF0033" evidence="4">
    <location>
        <begin position="40"/>
        <end position="64"/>
    </location>
</feature>
<comment type="function">
    <text evidence="3">Sulfur carrier protein which probably makes part of a sulfur-relay system.</text>
</comment>
<evidence type="ECO:0000313" key="6">
    <source>
        <dbReference type="Proteomes" id="UP000539350"/>
    </source>
</evidence>
<dbReference type="AlphaFoldDB" id="A0A7W2TUW0"/>